<dbReference type="GO" id="GO:0099041">
    <property type="term" value="P:vesicle tethering to Golgi"/>
    <property type="evidence" value="ECO:0007669"/>
    <property type="project" value="TreeGrafter"/>
</dbReference>
<dbReference type="PANTHER" id="PTHR13297">
    <property type="entry name" value="TBC1 DOMAIN FAMILY MEMBER 23-RELATED"/>
    <property type="match status" value="1"/>
</dbReference>
<dbReference type="InterPro" id="IPR039755">
    <property type="entry name" value="TBC1D23"/>
</dbReference>
<keyword evidence="3" id="KW-1185">Reference proteome</keyword>
<accession>A0A3P6UNN2</accession>
<organism evidence="2 3">
    <name type="scientific">Cylicostephanus goldi</name>
    <name type="common">Nematode worm</name>
    <dbReference type="NCBI Taxonomy" id="71465"/>
    <lineage>
        <taxon>Eukaryota</taxon>
        <taxon>Metazoa</taxon>
        <taxon>Ecdysozoa</taxon>
        <taxon>Nematoda</taxon>
        <taxon>Chromadorea</taxon>
        <taxon>Rhabditida</taxon>
        <taxon>Rhabditina</taxon>
        <taxon>Rhabditomorpha</taxon>
        <taxon>Strongyloidea</taxon>
        <taxon>Strongylidae</taxon>
        <taxon>Cylicostephanus</taxon>
    </lineage>
</organism>
<dbReference type="Gene3D" id="1.10.472.80">
    <property type="entry name" value="Ypt/Rab-GAP domain of gyp1p, domain 3"/>
    <property type="match status" value="1"/>
</dbReference>
<dbReference type="InterPro" id="IPR000195">
    <property type="entry name" value="Rab-GAP-TBC_dom"/>
</dbReference>
<gene>
    <name evidence="2" type="ORF">CGOC_LOCUS7766</name>
</gene>
<dbReference type="GO" id="GO:0005829">
    <property type="term" value="C:cytosol"/>
    <property type="evidence" value="ECO:0007669"/>
    <property type="project" value="GOC"/>
</dbReference>
<dbReference type="Pfam" id="PF00566">
    <property type="entry name" value="RabGAP-TBC"/>
    <property type="match status" value="1"/>
</dbReference>
<dbReference type="InterPro" id="IPR035969">
    <property type="entry name" value="Rab-GAP_TBC_sf"/>
</dbReference>
<feature type="domain" description="Rab-GAP TBC" evidence="1">
    <location>
        <begin position="1"/>
        <end position="115"/>
    </location>
</feature>
<sequence>MTLYCKKRNVDYKKDSGWITVLEKILKFDLPQEHVFNVFFAFTTKYIPKETKESAQIYDLFRLLLQYHDPQISSHLDSLKLPPHTYANPWFSTVLAACVDDEVCKTLWELYIEKVRLSNCVF</sequence>
<name>A0A3P6UNN2_CYLGO</name>
<dbReference type="GO" id="GO:0005802">
    <property type="term" value="C:trans-Golgi network"/>
    <property type="evidence" value="ECO:0007669"/>
    <property type="project" value="TreeGrafter"/>
</dbReference>
<evidence type="ECO:0000259" key="1">
    <source>
        <dbReference type="PROSITE" id="PS50086"/>
    </source>
</evidence>
<reference evidence="2 3" key="1">
    <citation type="submission" date="2018-11" db="EMBL/GenBank/DDBJ databases">
        <authorList>
            <consortium name="Pathogen Informatics"/>
        </authorList>
    </citation>
    <scope>NUCLEOTIDE SEQUENCE [LARGE SCALE GENOMIC DNA]</scope>
</reference>
<dbReference type="GO" id="GO:0042147">
    <property type="term" value="P:retrograde transport, endosome to Golgi"/>
    <property type="evidence" value="ECO:0007669"/>
    <property type="project" value="InterPro"/>
</dbReference>
<proteinExistence type="predicted"/>
<dbReference type="AlphaFoldDB" id="A0A3P6UNN2"/>
<protein>
    <recommendedName>
        <fullName evidence="1">Rab-GAP TBC domain-containing protein</fullName>
    </recommendedName>
</protein>
<evidence type="ECO:0000313" key="3">
    <source>
        <dbReference type="Proteomes" id="UP000271889"/>
    </source>
</evidence>
<dbReference type="EMBL" id="UYRV01027389">
    <property type="protein sequence ID" value="VDK80908.1"/>
    <property type="molecule type" value="Genomic_DNA"/>
</dbReference>
<dbReference type="OrthoDB" id="73307at2759"/>
<dbReference type="Proteomes" id="UP000271889">
    <property type="component" value="Unassembled WGS sequence"/>
</dbReference>
<dbReference type="PROSITE" id="PS50086">
    <property type="entry name" value="TBC_RABGAP"/>
    <property type="match status" value="1"/>
</dbReference>
<dbReference type="PANTHER" id="PTHR13297:SF5">
    <property type="entry name" value="TBC1 DOMAIN FAMILY MEMBER 23"/>
    <property type="match status" value="1"/>
</dbReference>
<dbReference type="SUPFAM" id="SSF47923">
    <property type="entry name" value="Ypt/Rab-GAP domain of gyp1p"/>
    <property type="match status" value="1"/>
</dbReference>
<evidence type="ECO:0000313" key="2">
    <source>
        <dbReference type="EMBL" id="VDK80908.1"/>
    </source>
</evidence>